<dbReference type="STRING" id="190721.ACS15_0022"/>
<dbReference type="RefSeq" id="WP_064801062.1">
    <property type="nucleotide sequence ID" value="NZ_CP016022.1"/>
</dbReference>
<dbReference type="AlphaFoldDB" id="A0A191ZSB5"/>
<dbReference type="EMBL" id="CP016022">
    <property type="protein sequence ID" value="ANJ70991.1"/>
    <property type="molecule type" value="Genomic_DNA"/>
</dbReference>
<dbReference type="Proteomes" id="UP000078572">
    <property type="component" value="Chromosome 1"/>
</dbReference>
<gene>
    <name evidence="1" type="ORF">A9Y76_00150</name>
</gene>
<organism evidence="1 2">
    <name type="scientific">Ralstonia insidiosa</name>
    <dbReference type="NCBI Taxonomy" id="190721"/>
    <lineage>
        <taxon>Bacteria</taxon>
        <taxon>Pseudomonadati</taxon>
        <taxon>Pseudomonadota</taxon>
        <taxon>Betaproteobacteria</taxon>
        <taxon>Burkholderiales</taxon>
        <taxon>Burkholderiaceae</taxon>
        <taxon>Ralstonia</taxon>
    </lineage>
</organism>
<sequence>MSPVHSTDLLFTPTEDRNAIKVDVPSKRLYFSIYYYTKDDAFKRASQTKEREIKGRSDWKPARDTFVAIEVRTEADFRAAWASVMKQAKDEGYVVAEGHLFTHASKPKGGRGGLEFAAIPGTGDGTITREEVSQLAKLPWQKAGELILYGCNTGRAGEGRSWTPAQAFADAQGVKTSGTTGYAYFSTSRDKHVKITDSSTEVYLHPYKWGKNGYFGDGEAMPDKIFTPAK</sequence>
<keyword evidence="2" id="KW-1185">Reference proteome</keyword>
<evidence type="ECO:0000313" key="2">
    <source>
        <dbReference type="Proteomes" id="UP000078572"/>
    </source>
</evidence>
<protein>
    <submittedName>
        <fullName evidence="1">Uncharacterized protein</fullName>
    </submittedName>
</protein>
<name>A0A191ZSB5_9RALS</name>
<accession>A0A191ZSB5</accession>
<proteinExistence type="predicted"/>
<dbReference type="GeneID" id="61524413"/>
<reference evidence="2" key="1">
    <citation type="submission" date="2016-06" db="EMBL/GenBank/DDBJ databases">
        <authorList>
            <person name="Xu Y."/>
            <person name="Nagy A."/>
            <person name="Yan X."/>
            <person name="Kim S.W."/>
            <person name="Haley B."/>
            <person name="Liu N.T."/>
            <person name="Nou X."/>
        </authorList>
    </citation>
    <scope>NUCLEOTIDE SEQUENCE [LARGE SCALE GENOMIC DNA]</scope>
    <source>
        <strain evidence="2">ATCC 49129</strain>
    </source>
</reference>
<evidence type="ECO:0000313" key="1">
    <source>
        <dbReference type="EMBL" id="ANJ70991.1"/>
    </source>
</evidence>